<reference evidence="21" key="1">
    <citation type="submission" date="2021-01" db="EMBL/GenBank/DDBJ databases">
        <authorList>
            <person name="Zahm M."/>
            <person name="Roques C."/>
            <person name="Cabau C."/>
            <person name="Klopp C."/>
            <person name="Donnadieu C."/>
            <person name="Jouanno E."/>
            <person name="Lampietro C."/>
            <person name="Louis A."/>
            <person name="Herpin A."/>
            <person name="Echchiki A."/>
            <person name="Berthelot C."/>
            <person name="Parey E."/>
            <person name="Roest-Crollius H."/>
            <person name="Braasch I."/>
            <person name="Postlethwait J."/>
            <person name="Bobe J."/>
            <person name="Montfort J."/>
            <person name="Bouchez O."/>
            <person name="Begum T."/>
            <person name="Mejri S."/>
            <person name="Adams A."/>
            <person name="Chen W.-J."/>
            <person name="Guiguen Y."/>
        </authorList>
    </citation>
    <scope>NUCLEOTIDE SEQUENCE</scope>
    <source>
        <strain evidence="21">YG-15Mar2019-1</strain>
        <tissue evidence="21">Brain</tissue>
    </source>
</reference>
<keyword evidence="5" id="KW-0813">Transport</keyword>
<dbReference type="PRINTS" id="PR00320">
    <property type="entry name" value="GPROTEINBRPT"/>
</dbReference>
<dbReference type="SMART" id="SM00320">
    <property type="entry name" value="WD40"/>
    <property type="match status" value="6"/>
</dbReference>
<feature type="domain" description="COPA/B TPR" evidence="20">
    <location>
        <begin position="594"/>
        <end position="774"/>
    </location>
</feature>
<dbReference type="Proteomes" id="UP001046870">
    <property type="component" value="Chromosome 9"/>
</dbReference>
<dbReference type="CDD" id="cd22947">
    <property type="entry name" value="Coatomer_WDAD_beta-like"/>
    <property type="match status" value="1"/>
</dbReference>
<dbReference type="GO" id="GO:0000139">
    <property type="term" value="C:Golgi membrane"/>
    <property type="evidence" value="ECO:0007669"/>
    <property type="project" value="UniProtKB-SubCell"/>
</dbReference>
<evidence type="ECO:0000256" key="2">
    <source>
        <dbReference type="ARBA" id="ARBA00004347"/>
    </source>
</evidence>
<comment type="function">
    <text evidence="15">This coatomer complex protein, essential for Golgi budding and vesicular trafficking, is a selective binding protein (RACK) for protein kinase C, epsilon type. It binds to Golgi membranes in a GTP-dependent manner.</text>
</comment>
<dbReference type="InterPro" id="IPR001680">
    <property type="entry name" value="WD40_rpt"/>
</dbReference>
<gene>
    <name evidence="21" type="ORF">MATL_G00118390</name>
</gene>
<dbReference type="InterPro" id="IPR020472">
    <property type="entry name" value="WD40_PAC1"/>
</dbReference>
<evidence type="ECO:0000256" key="12">
    <source>
        <dbReference type="ARBA" id="ARBA00023136"/>
    </source>
</evidence>
<feature type="repeat" description="WD" evidence="17">
    <location>
        <begin position="11"/>
        <end position="52"/>
    </location>
</feature>
<evidence type="ECO:0000256" key="17">
    <source>
        <dbReference type="PROSITE-ProRule" id="PRU00221"/>
    </source>
</evidence>
<evidence type="ECO:0000256" key="18">
    <source>
        <dbReference type="SAM" id="MobiDB-lite"/>
    </source>
</evidence>
<sequence>MPLRLDIKRKLTARSDRVKSVDLHPTEPWMLASLYNGSVCVWNHETQTLVKTFEVCDLPVRTSKFVARKNWVLAGADDMQIRVFNYNTLERVHMFEAHSDYIRCIAVHPTQPYILTSSDDMLIKLWDWEKKWSCSQVFEGHTHYVMQIVINPKDNNQFASASLDRTIKVWQLGSSSPNFTLEGHEKGVNCIDYYSGGDKPYLISGADDRLVKIWDYQNKTCVQTLEGHAQNVSCVSFHPELPIVITGSEDGTVRIWHASTYRLESTLNYGMERVWCVGSMRGSNSVALGYDEGSIIIKLGREEPAMSMDSNGKIIWAKHSEVQQANLKAMGDAEIKDGERLPLAVKDMGSCEIYPQTIQHNPNGRFVVVCGDGEYIIYTAMALRNKSFGSAQEFVWAHDSSEYATRESNNMVKIFKNFKEKKSFKPDLGAEGIYGGYLLGVRSVSGLAFYDWENTQLIRRIEIQPKHIFWSDSGELVCIATEESFFILKYLSDKVAAAQECSEGVTDDGIEDAFEVLGEIQEVVKTGLWVGDCFIYTSSVNRLNYFVGGEIVTIAHLDRTMYLLGYIPKDDRLYLGDKELNIVSYSLLVSVLEYQTAVMRRDFAMADKVLPTIPKEQRTRVAHFLEKQGFKQQALAVSMDPEHRFELALQLGELKIAYQLAVEAESEQKWKQLAELAIGKSQFGLAQECLHQAQDYGGLLLLATASGNTTMVAKLAEGAERDGKNNVAFLTYFLQGKLTNCLEILIRTNRLPEAAFLARTYLPSQVSRVVKLWRESLSKVNQKAAESLADPSDYENLFPGLREAYVAEQFLKETAKARPAADYPLVTPNEERTVLEEARGYEPKGVPTATEVAEVSEEATAVAAAAVSAAAVDLVTAEADAPAVAEVEAPSAEVEAPVGKVEAPAVTELEAPVVTDAEVEAPVIAEVEVEAPIVAEPPIIAEPEALIFTEAEAPVVEVEASLIAEAPVIAESEAPVVKVEVPIAAESEAAVVTEMEAPLVEVEAPVAEVEALLVEVEAPVAEVEAPLVEAPLIVEAPVIAESEAAVVEVEVPIIAEEEAPVVAEVEPPVVTEVEAPIVAEVEPHAVEMEAPVTTDIEAPIVEVESPVITEVEVDDAPILTEVEVPVVEVDDAPILTEVEVPVVAEVEAAVVKEVESPVVKDDEAPCSTEAEVPVIAGMEALLSVEAPVVAEVDVPLPEEIPVVAEVGATSGTEVEVPDPLEVIAHSVAPVEVPVTALAAPEHALVVPETPAALAPEPVEEISDAHQDPSVEGSALKPKDEALFDLDDDLDDFDLEGIDTSDVNLDDDFLDV</sequence>
<dbReference type="Gene3D" id="2.130.10.10">
    <property type="entry name" value="YVTN repeat-like/Quinoprotein amine dehydrogenase"/>
    <property type="match status" value="1"/>
</dbReference>
<evidence type="ECO:0000256" key="7">
    <source>
        <dbReference type="ARBA" id="ARBA00022574"/>
    </source>
</evidence>
<dbReference type="SUPFAM" id="SSF50978">
    <property type="entry name" value="WD40 repeat-like"/>
    <property type="match status" value="2"/>
</dbReference>
<dbReference type="PANTHER" id="PTHR19876:SF2">
    <property type="entry name" value="COATOMER SUBUNIT BETA"/>
    <property type="match status" value="1"/>
</dbReference>
<dbReference type="InterPro" id="IPR056176">
    <property type="entry name" value="TPR_COPA_B"/>
</dbReference>
<dbReference type="PROSITE" id="PS50294">
    <property type="entry name" value="WD_REPEATS_REGION"/>
    <property type="match status" value="4"/>
</dbReference>
<dbReference type="EMBL" id="JAFDVH010000009">
    <property type="protein sequence ID" value="KAG7470862.1"/>
    <property type="molecule type" value="Genomic_DNA"/>
</dbReference>
<evidence type="ECO:0000313" key="22">
    <source>
        <dbReference type="Proteomes" id="UP001046870"/>
    </source>
</evidence>
<dbReference type="GO" id="GO:0006890">
    <property type="term" value="P:retrograde vesicle-mediated transport, Golgi to endoplasmic reticulum"/>
    <property type="evidence" value="ECO:0007669"/>
    <property type="project" value="TreeGrafter"/>
</dbReference>
<dbReference type="Pfam" id="PF00400">
    <property type="entry name" value="WD40"/>
    <property type="match status" value="5"/>
</dbReference>
<evidence type="ECO:0000256" key="4">
    <source>
        <dbReference type="ARBA" id="ARBA00021083"/>
    </source>
</evidence>
<dbReference type="CDD" id="cd00200">
    <property type="entry name" value="WD40"/>
    <property type="match status" value="1"/>
</dbReference>
<name>A0A9D3TBA5_MEGAT</name>
<dbReference type="OrthoDB" id="2150324at2759"/>
<feature type="domain" description="COPA/B second beta-propeller" evidence="19">
    <location>
        <begin position="319"/>
        <end position="577"/>
    </location>
</feature>
<keyword evidence="9" id="KW-0931">ER-Golgi transport</keyword>
<evidence type="ECO:0000256" key="15">
    <source>
        <dbReference type="ARBA" id="ARBA00025693"/>
    </source>
</evidence>
<keyword evidence="22" id="KW-1185">Reference proteome</keyword>
<dbReference type="PROSITE" id="PS50082">
    <property type="entry name" value="WD_REPEATS_2"/>
    <property type="match status" value="5"/>
</dbReference>
<comment type="subcellular location">
    <subcellularLocation>
        <location evidence="2">Cytoplasmic vesicle</location>
        <location evidence="2">COPI-coated vesicle membrane</location>
        <topology evidence="2">Peripheral membrane protein</topology>
        <orientation evidence="2">Cytoplasmic side</orientation>
    </subcellularLocation>
    <subcellularLocation>
        <location evidence="1">Golgi apparatus membrane</location>
        <topology evidence="1">Peripheral membrane protein</topology>
        <orientation evidence="1">Cytoplasmic side</orientation>
    </subcellularLocation>
</comment>
<evidence type="ECO:0000256" key="13">
    <source>
        <dbReference type="ARBA" id="ARBA00023329"/>
    </source>
</evidence>
<keyword evidence="11" id="KW-0333">Golgi apparatus</keyword>
<keyword evidence="13" id="KW-0968">Cytoplasmic vesicle</keyword>
<dbReference type="GO" id="GO:0030126">
    <property type="term" value="C:COPI vesicle coat"/>
    <property type="evidence" value="ECO:0007669"/>
    <property type="project" value="TreeGrafter"/>
</dbReference>
<feature type="repeat" description="WD" evidence="17">
    <location>
        <begin position="181"/>
        <end position="224"/>
    </location>
</feature>
<accession>A0A9D3TBA5</accession>
<evidence type="ECO:0000256" key="9">
    <source>
        <dbReference type="ARBA" id="ARBA00022892"/>
    </source>
</evidence>
<evidence type="ECO:0000256" key="8">
    <source>
        <dbReference type="ARBA" id="ARBA00022737"/>
    </source>
</evidence>
<evidence type="ECO:0000256" key="1">
    <source>
        <dbReference type="ARBA" id="ARBA00004255"/>
    </source>
</evidence>
<evidence type="ECO:0000256" key="10">
    <source>
        <dbReference type="ARBA" id="ARBA00022927"/>
    </source>
</evidence>
<dbReference type="PANTHER" id="PTHR19876">
    <property type="entry name" value="COATOMER"/>
    <property type="match status" value="1"/>
</dbReference>
<dbReference type="InterPro" id="IPR036322">
    <property type="entry name" value="WD40_repeat_dom_sf"/>
</dbReference>
<protein>
    <recommendedName>
        <fullName evidence="4">Coatomer subunit beta'</fullName>
    </recommendedName>
    <alternativeName>
        <fullName evidence="16">Beta'-coat protein</fullName>
    </alternativeName>
</protein>
<keyword evidence="8" id="KW-0677">Repeat</keyword>
<keyword evidence="6" id="KW-0963">Cytoplasm</keyword>
<evidence type="ECO:0000313" key="21">
    <source>
        <dbReference type="EMBL" id="KAG7470862.1"/>
    </source>
</evidence>
<dbReference type="Pfam" id="PF04053">
    <property type="entry name" value="B-prop_COPA_B_2nd"/>
    <property type="match status" value="1"/>
</dbReference>
<dbReference type="InterPro" id="IPR006692">
    <property type="entry name" value="Beta-prop_COPA/B_2nd"/>
</dbReference>
<evidence type="ECO:0000256" key="11">
    <source>
        <dbReference type="ARBA" id="ARBA00023034"/>
    </source>
</evidence>
<evidence type="ECO:0000256" key="16">
    <source>
        <dbReference type="ARBA" id="ARBA00032920"/>
    </source>
</evidence>
<feature type="region of interest" description="Disordered" evidence="18">
    <location>
        <begin position="1255"/>
        <end position="1279"/>
    </location>
</feature>
<dbReference type="InterPro" id="IPR015943">
    <property type="entry name" value="WD40/YVTN_repeat-like_dom_sf"/>
</dbReference>
<proteinExistence type="inferred from homology"/>
<comment type="caution">
    <text evidence="21">The sequence shown here is derived from an EMBL/GenBank/DDBJ whole genome shotgun (WGS) entry which is preliminary data.</text>
</comment>
<dbReference type="GO" id="GO:0006886">
    <property type="term" value="P:intracellular protein transport"/>
    <property type="evidence" value="ECO:0007669"/>
    <property type="project" value="InterPro"/>
</dbReference>
<dbReference type="FunFam" id="2.130.10.10:FF:000008">
    <property type="entry name" value="Coatomer subunit beta"/>
    <property type="match status" value="1"/>
</dbReference>
<evidence type="ECO:0000256" key="6">
    <source>
        <dbReference type="ARBA" id="ARBA00022490"/>
    </source>
</evidence>
<comment type="similarity">
    <text evidence="3">Belongs to the WD repeat COPB2 family.</text>
</comment>
<keyword evidence="7 17" id="KW-0853">WD repeat</keyword>
<feature type="repeat" description="WD" evidence="17">
    <location>
        <begin position="95"/>
        <end position="127"/>
    </location>
</feature>
<evidence type="ECO:0000256" key="3">
    <source>
        <dbReference type="ARBA" id="ARBA00010844"/>
    </source>
</evidence>
<keyword evidence="10" id="KW-0653">Protein transport</keyword>
<comment type="function">
    <text evidence="14">The coatomer is a cytosolic protein complex that binds to dilysine motifs and reversibly associates with Golgi non-clathrin-coated vesicles, which further mediate biosynthetic protein transport from the ER, via the Golgi up to the trans Golgi network. Coatomer complex is required for budding from Golgi membranes, and is essential for the retrograde Golgi-to-ER transport of dilysine-tagged proteins. In mammals, the coatomer can only be recruited by membranes associated to ADP-ribosylation factors (ARFs), which are small GTP-binding proteins; the complex also influences the Golgi structural integrity, as well as the processing, activity, and endocytic recycling of LDL receptors.</text>
</comment>
<dbReference type="FunFam" id="1.25.40.470:FF:000001">
    <property type="entry name" value="Coatomer subunit beta"/>
    <property type="match status" value="1"/>
</dbReference>
<evidence type="ECO:0000256" key="5">
    <source>
        <dbReference type="ARBA" id="ARBA00022448"/>
    </source>
</evidence>
<dbReference type="GO" id="GO:0006888">
    <property type="term" value="P:endoplasmic reticulum to Golgi vesicle-mediated transport"/>
    <property type="evidence" value="ECO:0007669"/>
    <property type="project" value="TreeGrafter"/>
</dbReference>
<dbReference type="GO" id="GO:0006891">
    <property type="term" value="P:intra-Golgi vesicle-mediated transport"/>
    <property type="evidence" value="ECO:0007669"/>
    <property type="project" value="TreeGrafter"/>
</dbReference>
<organism evidence="21 22">
    <name type="scientific">Megalops atlanticus</name>
    <name type="common">Tarpon</name>
    <name type="synonym">Clupea gigantea</name>
    <dbReference type="NCBI Taxonomy" id="7932"/>
    <lineage>
        <taxon>Eukaryota</taxon>
        <taxon>Metazoa</taxon>
        <taxon>Chordata</taxon>
        <taxon>Craniata</taxon>
        <taxon>Vertebrata</taxon>
        <taxon>Euteleostomi</taxon>
        <taxon>Actinopterygii</taxon>
        <taxon>Neopterygii</taxon>
        <taxon>Teleostei</taxon>
        <taxon>Elopiformes</taxon>
        <taxon>Megalopidae</taxon>
        <taxon>Megalops</taxon>
    </lineage>
</organism>
<feature type="repeat" description="WD" evidence="17">
    <location>
        <begin position="138"/>
        <end position="180"/>
    </location>
</feature>
<keyword evidence="12" id="KW-0472">Membrane</keyword>
<dbReference type="GO" id="GO:0005198">
    <property type="term" value="F:structural molecule activity"/>
    <property type="evidence" value="ECO:0007669"/>
    <property type="project" value="InterPro"/>
</dbReference>
<evidence type="ECO:0000259" key="19">
    <source>
        <dbReference type="Pfam" id="PF04053"/>
    </source>
</evidence>
<feature type="repeat" description="WD" evidence="17">
    <location>
        <begin position="225"/>
        <end position="266"/>
    </location>
</feature>
<evidence type="ECO:0000259" key="20">
    <source>
        <dbReference type="Pfam" id="PF23953"/>
    </source>
</evidence>
<evidence type="ECO:0000256" key="14">
    <source>
        <dbReference type="ARBA" id="ARBA00024791"/>
    </source>
</evidence>
<dbReference type="Gene3D" id="1.25.40.470">
    <property type="match status" value="1"/>
</dbReference>
<dbReference type="InterPro" id="IPR050844">
    <property type="entry name" value="Coatomer_complex_subunit"/>
</dbReference>
<dbReference type="Pfam" id="PF23953">
    <property type="entry name" value="TPR_COPA_B"/>
    <property type="match status" value="1"/>
</dbReference>